<name>A0AA88CZP3_FICCA</name>
<dbReference type="Proteomes" id="UP001187192">
    <property type="component" value="Unassembled WGS sequence"/>
</dbReference>
<organism evidence="2 3">
    <name type="scientific">Ficus carica</name>
    <name type="common">Common fig</name>
    <dbReference type="NCBI Taxonomy" id="3494"/>
    <lineage>
        <taxon>Eukaryota</taxon>
        <taxon>Viridiplantae</taxon>
        <taxon>Streptophyta</taxon>
        <taxon>Embryophyta</taxon>
        <taxon>Tracheophyta</taxon>
        <taxon>Spermatophyta</taxon>
        <taxon>Magnoliopsida</taxon>
        <taxon>eudicotyledons</taxon>
        <taxon>Gunneridae</taxon>
        <taxon>Pentapetalae</taxon>
        <taxon>rosids</taxon>
        <taxon>fabids</taxon>
        <taxon>Rosales</taxon>
        <taxon>Moraceae</taxon>
        <taxon>Ficeae</taxon>
        <taxon>Ficus</taxon>
    </lineage>
</organism>
<sequence>MNPTKRIFTASSNTMKSAETIANNVDLLTQILLFLPIKSLLKFKSVSKHWLSLISDPDLRRRVSSTKKPISGLFLFRTFSPSYDFLFIHNDDDNNNPSPVPSRPLTFVEHLSGIEILQSCNGLFLCSGYKTDPYLLPFSQPFPRFYVYNPTTNEFIKLPRLQGDTRTWVLGINMSFDPAISPHYKVVCFQSCGSPLDTYCRIKIYSSETRGAWRQSGDPFSVLEVDHLMFDFGVFCNGAIHWLSHSETTSLRFNVDKEKLREMPMPLVHNDPNWDASTVRYFGESNGHLHIVNLHHSRRTEFDVSEIEREYSGWFVKYRVDINGVLRAFPEMIRRYLDPLDMDYYGFSILCVVREEADEESSLVLHIPGKALRFNVKKLLKALRFRY</sequence>
<keyword evidence="3" id="KW-1185">Reference proteome</keyword>
<dbReference type="EMBL" id="BTGU01000012">
    <property type="protein sequence ID" value="GMN41048.1"/>
    <property type="molecule type" value="Genomic_DNA"/>
</dbReference>
<accession>A0AA88CZP3</accession>
<dbReference type="Pfam" id="PF08268">
    <property type="entry name" value="FBA_3"/>
    <property type="match status" value="1"/>
</dbReference>
<proteinExistence type="predicted"/>
<dbReference type="InterPro" id="IPR013187">
    <property type="entry name" value="F-box-assoc_dom_typ3"/>
</dbReference>
<evidence type="ECO:0000313" key="3">
    <source>
        <dbReference type="Proteomes" id="UP001187192"/>
    </source>
</evidence>
<feature type="domain" description="F-box" evidence="1">
    <location>
        <begin position="23"/>
        <end position="63"/>
    </location>
</feature>
<dbReference type="SMART" id="SM00256">
    <property type="entry name" value="FBOX"/>
    <property type="match status" value="1"/>
</dbReference>
<dbReference type="Gene3D" id="1.20.1280.50">
    <property type="match status" value="1"/>
</dbReference>
<reference evidence="2" key="1">
    <citation type="submission" date="2023-07" db="EMBL/GenBank/DDBJ databases">
        <title>draft genome sequence of fig (Ficus carica).</title>
        <authorList>
            <person name="Takahashi T."/>
            <person name="Nishimura K."/>
        </authorList>
    </citation>
    <scope>NUCLEOTIDE SEQUENCE</scope>
</reference>
<gene>
    <name evidence="2" type="ORF">TIFTF001_010276</name>
</gene>
<dbReference type="InterPro" id="IPR017451">
    <property type="entry name" value="F-box-assoc_interact_dom"/>
</dbReference>
<dbReference type="InterPro" id="IPR055290">
    <property type="entry name" value="At3g26010-like"/>
</dbReference>
<evidence type="ECO:0000259" key="1">
    <source>
        <dbReference type="SMART" id="SM00256"/>
    </source>
</evidence>
<dbReference type="PANTHER" id="PTHR35546">
    <property type="entry name" value="F-BOX PROTEIN INTERACTION DOMAIN PROTEIN-RELATED"/>
    <property type="match status" value="1"/>
</dbReference>
<dbReference type="InterPro" id="IPR001810">
    <property type="entry name" value="F-box_dom"/>
</dbReference>
<dbReference type="PANTHER" id="PTHR35546:SF134">
    <property type="entry name" value="F-BOX ASSOCIATED DOMAIN-CONTAINING PROTEIN"/>
    <property type="match status" value="1"/>
</dbReference>
<protein>
    <recommendedName>
        <fullName evidence="1">F-box domain-containing protein</fullName>
    </recommendedName>
</protein>
<evidence type="ECO:0000313" key="2">
    <source>
        <dbReference type="EMBL" id="GMN41048.1"/>
    </source>
</evidence>
<dbReference type="SUPFAM" id="SSF63829">
    <property type="entry name" value="Calcium-dependent phosphotriesterase"/>
    <property type="match status" value="1"/>
</dbReference>
<comment type="caution">
    <text evidence="2">The sequence shown here is derived from an EMBL/GenBank/DDBJ whole genome shotgun (WGS) entry which is preliminary data.</text>
</comment>
<dbReference type="NCBIfam" id="TIGR01640">
    <property type="entry name" value="F_box_assoc_1"/>
    <property type="match status" value="1"/>
</dbReference>
<dbReference type="InterPro" id="IPR036047">
    <property type="entry name" value="F-box-like_dom_sf"/>
</dbReference>
<dbReference type="Pfam" id="PF00646">
    <property type="entry name" value="F-box"/>
    <property type="match status" value="1"/>
</dbReference>
<dbReference type="AlphaFoldDB" id="A0AA88CZP3"/>
<dbReference type="SUPFAM" id="SSF81383">
    <property type="entry name" value="F-box domain"/>
    <property type="match status" value="1"/>
</dbReference>